<protein>
    <recommendedName>
        <fullName evidence="2">DUF3800 domain-containing protein</fullName>
    </recommendedName>
</protein>
<sequence length="294" mass="35012">MTREEMDKINNHYVLFIDEVGDWKNPLYIVGGLVFNLCDFWDITTEIRNAKKEILGKKPHEEFKWNECTCIEKSNEKNKLKVKEYIDVATNIIKDKSETFLAAIVDLKRVILWNEWKEQKQNDNKKKYKTNLDKWVRETCMKDLIDRYQNWLEENKGLGLIIIDRYRGPTKYAEFEKEHIGVLTSLIYDGSKYRENYCNIIPPLFANSEFYALFDINDYGLGAFSYVLRQLYDKKEDSIYYEQTLKLYQVVLDKVRKSKDGKIWGYGLIDIPKNFKPLLRNVISEDVLYNVIKI</sequence>
<reference evidence="1" key="1">
    <citation type="journal article" date="2020" name="mSystems">
        <title>Genome- and Community-Level Interaction Insights into Carbon Utilization and Element Cycling Functions of Hydrothermarchaeota in Hydrothermal Sediment.</title>
        <authorList>
            <person name="Zhou Z."/>
            <person name="Liu Y."/>
            <person name="Xu W."/>
            <person name="Pan J."/>
            <person name="Luo Z.H."/>
            <person name="Li M."/>
        </authorList>
    </citation>
    <scope>NUCLEOTIDE SEQUENCE [LARGE SCALE GENOMIC DNA]</scope>
    <source>
        <strain evidence="1">SpSt-106</strain>
    </source>
</reference>
<dbReference type="AlphaFoldDB" id="A0A7V5XF11"/>
<proteinExistence type="predicted"/>
<evidence type="ECO:0000313" key="1">
    <source>
        <dbReference type="EMBL" id="HHQ15265.1"/>
    </source>
</evidence>
<name>A0A7V5XF11_9BACT</name>
<dbReference type="EMBL" id="DRWR01000010">
    <property type="protein sequence ID" value="HHQ15265.1"/>
    <property type="molecule type" value="Genomic_DNA"/>
</dbReference>
<organism evidence="1">
    <name type="scientific">Thermodesulfobacterium geofontis</name>
    <dbReference type="NCBI Taxonomy" id="1295609"/>
    <lineage>
        <taxon>Bacteria</taxon>
        <taxon>Pseudomonadati</taxon>
        <taxon>Thermodesulfobacteriota</taxon>
        <taxon>Thermodesulfobacteria</taxon>
        <taxon>Thermodesulfobacteriales</taxon>
        <taxon>Thermodesulfobacteriaceae</taxon>
        <taxon>Thermodesulfobacterium</taxon>
    </lineage>
</organism>
<evidence type="ECO:0008006" key="2">
    <source>
        <dbReference type="Google" id="ProtNLM"/>
    </source>
</evidence>
<dbReference type="InterPro" id="IPR024524">
    <property type="entry name" value="DUF3800"/>
</dbReference>
<accession>A0A7V5XF11</accession>
<comment type="caution">
    <text evidence="1">The sequence shown here is derived from an EMBL/GenBank/DDBJ whole genome shotgun (WGS) entry which is preliminary data.</text>
</comment>
<gene>
    <name evidence="1" type="ORF">ENM15_00320</name>
</gene>
<dbReference type="Pfam" id="PF12686">
    <property type="entry name" value="DUF3800"/>
    <property type="match status" value="1"/>
</dbReference>